<dbReference type="InterPro" id="IPR013320">
    <property type="entry name" value="ConA-like_dom_sf"/>
</dbReference>
<dbReference type="SUPFAM" id="SSF49899">
    <property type="entry name" value="Concanavalin A-like lectins/glucanases"/>
    <property type="match status" value="2"/>
</dbReference>
<keyword evidence="2" id="KW-1133">Transmembrane helix</keyword>
<evidence type="ECO:0000256" key="2">
    <source>
        <dbReference type="SAM" id="Phobius"/>
    </source>
</evidence>
<keyword evidence="2" id="KW-0472">Membrane</keyword>
<gene>
    <name evidence="3" type="ORF">CEUSTIGMA_g5504.t1</name>
</gene>
<feature type="compositionally biased region" description="Low complexity" evidence="1">
    <location>
        <begin position="422"/>
        <end position="432"/>
    </location>
</feature>
<dbReference type="OrthoDB" id="547678at2759"/>
<reference evidence="3 4" key="1">
    <citation type="submission" date="2017-08" db="EMBL/GenBank/DDBJ databases">
        <title>Acidophilic green algal genome provides insights into adaptation to an acidic environment.</title>
        <authorList>
            <person name="Hirooka S."/>
            <person name="Hirose Y."/>
            <person name="Kanesaki Y."/>
            <person name="Higuchi S."/>
            <person name="Fujiwara T."/>
            <person name="Onuma R."/>
            <person name="Era A."/>
            <person name="Ohbayashi R."/>
            <person name="Uzuka A."/>
            <person name="Nozaki H."/>
            <person name="Yoshikawa H."/>
            <person name="Miyagishima S.Y."/>
        </authorList>
    </citation>
    <scope>NUCLEOTIDE SEQUENCE [LARGE SCALE GENOMIC DNA]</scope>
    <source>
        <strain evidence="3 4">NIES-2499</strain>
    </source>
</reference>
<feature type="compositionally biased region" description="Low complexity" evidence="1">
    <location>
        <begin position="1120"/>
        <end position="1131"/>
    </location>
</feature>
<comment type="caution">
    <text evidence="3">The sequence shown here is derived from an EMBL/GenBank/DDBJ whole genome shotgun (WGS) entry which is preliminary data.</text>
</comment>
<feature type="region of interest" description="Disordered" evidence="1">
    <location>
        <begin position="410"/>
        <end position="466"/>
    </location>
</feature>
<feature type="compositionally biased region" description="Low complexity" evidence="1">
    <location>
        <begin position="1637"/>
        <end position="1647"/>
    </location>
</feature>
<feature type="compositionally biased region" description="Low complexity" evidence="1">
    <location>
        <begin position="447"/>
        <end position="466"/>
    </location>
</feature>
<name>A0A250X599_9CHLO</name>
<evidence type="ECO:0000313" key="3">
    <source>
        <dbReference type="EMBL" id="GAX78062.1"/>
    </source>
</evidence>
<dbReference type="Proteomes" id="UP000232323">
    <property type="component" value="Unassembled WGS sequence"/>
</dbReference>
<keyword evidence="4" id="KW-1185">Reference proteome</keyword>
<feature type="region of interest" description="Disordered" evidence="1">
    <location>
        <begin position="1706"/>
        <end position="1741"/>
    </location>
</feature>
<proteinExistence type="predicted"/>
<sequence>MGGTSSNQNNLSATSGSSSMACSWRMGSQAMSCPSGWSCALNPADATGDGGGSCVKDPVGGNMFPQDNLQGMHLFYFPLTGGSLSSWPWGTRKAAVVPVFRTVSADKEDLSLPQTNSRVLPVGSRTARWDQDERFGCALVCDGNQVITISSIPYGRTGAFAISLWFKRATPAPWDNSSNISTLSPLTGTVTLEHPFEYLYSHSNAGGKDPVFSKNQVELYLLGRSQGGLFGLARSVVKDNHDSDATTYMDSDGAVSDSLRSMPLGGWASQASNLSDGSWHQLIISTWPDRSKGFQMYVDGELVAEMPSRAMPLIGSSHSSETDGGGQLYLHGPITLCGRNDLDPSRTFAGSISTLMIFDNALTPTDVINLWQNVPPQGVASGQRSASSQQGINPKAPAIQISAPTYFDSTFVGGPQAKRPSSRVTTSSSQSSLQAATEGNSSGGINSGTNSNASTESESASSSPQLPAAAAQWGALQGDGCSLDLTWAAGLVFCSEGLVCAPHHHHPSELASSSFLLNDSQLLAGVCALPKQGALLPPMYPALWPTPLAYYPLSQPLSGEGGDTISTWPPDSRYTGSLHGGSTTWGVDGRFGSALQCNNLPSPGLEVRFTPSPGLEVRFTPTPGLEAGLGDLDTSSVNLDPSYALLTPPPNYAASGAFAINIWVKTYADTDLNGTSFAYVFSHTRARSSGLGDNEGLSLGDLLSSAGVSPAGPDQVHIYIPKAQNPLAGLSARFIVKGHADTSLDRSAEVWVDSNGLIGSDVVGGLHPDSVHIGDGEWHMLTVTTFSQQTPGFAVFMDGVLEGVIRQGSRRDTLNASDSNIQIPAGGPALLTGPITLCGRSDLNPKRFFSGSISNLMLFDASLEPEQVAALYYEYQRQAILYPMSQVSWRYTSQGQPCSLPFSYGGHLMYDCVYLGGILQCPAQGSGNWSACVPPPEVGISQGNLSSYAVADGTSLGPGNGTLPRVTTSGQACVLPFVFEGKPHADCVQVQGQELCPVMASEGTHEQAVESKYFQECSPIITMMPTNASTCTNNGGPASSAGLLLGNDASSKNTPRATRALSRCINTLGVVMCSTEVGTWLICPPAPRYASNGQQCMIPFTYNGLQRTDCVLPVEVSSSNLGSSSSSSTASADVNSPGGATQQLQPVPSCPPVSISDLNSSSAPTLVGSHQAGSISTGDDFLGMLMGWMSDALAGGAPVNDTTDYSGKGGDHNALQVCQEALRPALGVQRRFPIRHTLDRQRCVAPGPAALSECLDYDGSGRYQCQTDASQGGSMLECAPIRRVGRASHKPCAFPFVYRGLNRTDCVWIGGVEACKVSGNSGLWEECAPSHITDFPVPPASAVQRYTTTGVPCSLPYRFQGNLSWDCVGGGIDPGHCVNEQGEWGQCSMLNTSAVRYSVYGSTCQLPFLGPSALPSYECALQGDGSAGFCLVNVSSNLTDQSADNVSDGVNSSQSSPVAGSITTVSPTSSSSASPESVLPTNANNSNSSIQPAASVSTDAMSRLTFHLSDGSVVEPCALIVKRYTVSGAACAFPTIFQGRLITDCVSIISPLAGNESVDQAAQSTGDDGSSPDSYPLGKISKQCFTDQGKWEVCVVDQLSSTSVPGATQDNETQGTSDDILNEEHLRQQEVQQLGNLSTSSSSHHTLQAADPHSGGPPTKLGVTLGIVFGSIVLGTVLLVAAGQLLRRTVATRHREIMMQQMGFTASPAAPSHPHQNATSSASNLVAEASDGRRTSSGLHV</sequence>
<evidence type="ECO:0000256" key="1">
    <source>
        <dbReference type="SAM" id="MobiDB-lite"/>
    </source>
</evidence>
<feature type="region of interest" description="Disordered" evidence="1">
    <location>
        <begin position="1631"/>
        <end position="1656"/>
    </location>
</feature>
<feature type="compositionally biased region" description="Low complexity" evidence="1">
    <location>
        <begin position="1461"/>
        <end position="1481"/>
    </location>
</feature>
<organism evidence="3 4">
    <name type="scientific">Chlamydomonas eustigma</name>
    <dbReference type="NCBI Taxonomy" id="1157962"/>
    <lineage>
        <taxon>Eukaryota</taxon>
        <taxon>Viridiplantae</taxon>
        <taxon>Chlorophyta</taxon>
        <taxon>core chlorophytes</taxon>
        <taxon>Chlorophyceae</taxon>
        <taxon>CS clade</taxon>
        <taxon>Chlamydomonadales</taxon>
        <taxon>Chlamydomonadaceae</taxon>
        <taxon>Chlamydomonas</taxon>
    </lineage>
</organism>
<feature type="compositionally biased region" description="Polar residues" evidence="1">
    <location>
        <begin position="1444"/>
        <end position="1458"/>
    </location>
</feature>
<evidence type="ECO:0000313" key="4">
    <source>
        <dbReference type="Proteomes" id="UP000232323"/>
    </source>
</evidence>
<feature type="region of interest" description="Disordered" evidence="1">
    <location>
        <begin position="1444"/>
        <end position="1494"/>
    </location>
</feature>
<dbReference type="Gene3D" id="2.60.120.200">
    <property type="match status" value="2"/>
</dbReference>
<feature type="region of interest" description="Disordered" evidence="1">
    <location>
        <begin position="1120"/>
        <end position="1155"/>
    </location>
</feature>
<feature type="compositionally biased region" description="Polar residues" evidence="1">
    <location>
        <begin position="1714"/>
        <end position="1724"/>
    </location>
</feature>
<keyword evidence="2" id="KW-0812">Transmembrane</keyword>
<accession>A0A250X599</accession>
<protein>
    <submittedName>
        <fullName evidence="3">Uncharacterized protein</fullName>
    </submittedName>
</protein>
<dbReference type="EMBL" id="BEGY01000029">
    <property type="protein sequence ID" value="GAX78062.1"/>
    <property type="molecule type" value="Genomic_DNA"/>
</dbReference>
<feature type="compositionally biased region" description="Polar residues" evidence="1">
    <location>
        <begin position="1482"/>
        <end position="1494"/>
    </location>
</feature>
<feature type="transmembrane region" description="Helical" evidence="2">
    <location>
        <begin position="1661"/>
        <end position="1686"/>
    </location>
</feature>
<feature type="compositionally biased region" description="Polar residues" evidence="1">
    <location>
        <begin position="1132"/>
        <end position="1146"/>
    </location>
</feature>